<keyword evidence="4 6" id="KW-0238">DNA-binding</keyword>
<reference evidence="9" key="1">
    <citation type="journal article" date="2019" name="Int. J. Syst. Evol. Microbiol.">
        <title>The Global Catalogue of Microorganisms (GCM) 10K type strain sequencing project: providing services to taxonomists for standard genome sequencing and annotation.</title>
        <authorList>
            <consortium name="The Broad Institute Genomics Platform"/>
            <consortium name="The Broad Institute Genome Sequencing Center for Infectious Disease"/>
            <person name="Wu L."/>
            <person name="Ma J."/>
        </authorList>
    </citation>
    <scope>NUCLEOTIDE SEQUENCE [LARGE SCALE GENOMIC DNA]</scope>
    <source>
        <strain evidence="9">JCM 11444</strain>
    </source>
</reference>
<evidence type="ECO:0000256" key="2">
    <source>
        <dbReference type="ARBA" id="ARBA00010961"/>
    </source>
</evidence>
<comment type="caution">
    <text evidence="8">The sequence shown here is derived from an EMBL/GenBank/DDBJ whole genome shotgun (WGS) entry which is preliminary data.</text>
</comment>
<accession>A0ABP3ZX48</accession>
<evidence type="ECO:0000256" key="1">
    <source>
        <dbReference type="ARBA" id="ARBA00002190"/>
    </source>
</evidence>
<evidence type="ECO:0000313" key="8">
    <source>
        <dbReference type="EMBL" id="GAA0927737.1"/>
    </source>
</evidence>
<feature type="region of interest" description="Disordered" evidence="7">
    <location>
        <begin position="63"/>
        <end position="85"/>
    </location>
</feature>
<evidence type="ECO:0000256" key="4">
    <source>
        <dbReference type="ARBA" id="ARBA00023125"/>
    </source>
</evidence>
<sequence length="423" mass="46380">MADNDTSTAVSVEDKLVNEVVERLMDRADASGAALLGEGGLSAEVTRAVLERALDAEMSEHLGYEKHDPAGRGSGNSRSGTSPKAVLTDAGAVTVAVPRDRNGSFTPRLVPKHARRLAGFNEQILSLYARGMSVRDIRSHLAAMYDVEVLPDLISKVTDAVADELATWQNRPLDAIWPIIYIDALWIKIRSGSVVSKPVYLAVGVDMDGRKDVLGLWAGDGGEGATTWMTVLTELRNRGVEDVCIVACDGLKGLPEAVTATWPRTTVQTCVIHLIRASLRLSSSRDHPKLVPALKAIYTAPTEQAAEQALEEFTASELGQRYPAVVRTWQAAWSEFTPYLAFPPEIRKVVYSTNLIESINARLRKTTRNRGHFPSEQAALKVLYLAVRELITPKASDINHVAAHWKKALNQFSLFFEDRLNTT</sequence>
<evidence type="ECO:0000256" key="5">
    <source>
        <dbReference type="ARBA" id="ARBA00023172"/>
    </source>
</evidence>
<keyword evidence="9" id="KW-1185">Reference proteome</keyword>
<proteinExistence type="inferred from homology"/>
<name>A0ABP3ZX48_9ACTN</name>
<dbReference type="EMBL" id="BAAAID010000014">
    <property type="protein sequence ID" value="GAA0927737.1"/>
    <property type="molecule type" value="Genomic_DNA"/>
</dbReference>
<keyword evidence="6" id="KW-0814">Transposable element</keyword>
<keyword evidence="5 6" id="KW-0233">DNA recombination</keyword>
<comment type="function">
    <text evidence="1 6">Required for the transposition of the insertion element.</text>
</comment>
<dbReference type="Proteomes" id="UP001500418">
    <property type="component" value="Unassembled WGS sequence"/>
</dbReference>
<dbReference type="NCBIfam" id="NF033543">
    <property type="entry name" value="transpos_IS256"/>
    <property type="match status" value="1"/>
</dbReference>
<organism evidence="8 9">
    <name type="scientific">Streptomyces rhizosphaericus</name>
    <dbReference type="NCBI Taxonomy" id="114699"/>
    <lineage>
        <taxon>Bacteria</taxon>
        <taxon>Bacillati</taxon>
        <taxon>Actinomycetota</taxon>
        <taxon>Actinomycetes</taxon>
        <taxon>Kitasatosporales</taxon>
        <taxon>Streptomycetaceae</taxon>
        <taxon>Streptomyces</taxon>
        <taxon>Streptomyces violaceusniger group</taxon>
    </lineage>
</organism>
<evidence type="ECO:0000313" key="9">
    <source>
        <dbReference type="Proteomes" id="UP001500418"/>
    </source>
</evidence>
<comment type="similarity">
    <text evidence="2 6">Belongs to the transposase mutator family.</text>
</comment>
<dbReference type="PROSITE" id="PS01007">
    <property type="entry name" value="TRANSPOSASE_MUTATOR"/>
    <property type="match status" value="1"/>
</dbReference>
<dbReference type="Pfam" id="PF00872">
    <property type="entry name" value="Transposase_mut"/>
    <property type="match status" value="1"/>
</dbReference>
<evidence type="ECO:0000256" key="7">
    <source>
        <dbReference type="SAM" id="MobiDB-lite"/>
    </source>
</evidence>
<gene>
    <name evidence="8" type="ORF">GCM10009575_028400</name>
</gene>
<protein>
    <recommendedName>
        <fullName evidence="6">Mutator family transposase</fullName>
    </recommendedName>
</protein>
<dbReference type="InterPro" id="IPR001207">
    <property type="entry name" value="Transposase_mutator"/>
</dbReference>
<evidence type="ECO:0000256" key="6">
    <source>
        <dbReference type="RuleBase" id="RU365089"/>
    </source>
</evidence>
<evidence type="ECO:0000256" key="3">
    <source>
        <dbReference type="ARBA" id="ARBA00022578"/>
    </source>
</evidence>
<dbReference type="PANTHER" id="PTHR33217">
    <property type="entry name" value="TRANSPOSASE FOR INSERTION SEQUENCE ELEMENT IS1081"/>
    <property type="match status" value="1"/>
</dbReference>
<keyword evidence="3 6" id="KW-0815">Transposition</keyword>
<dbReference type="PANTHER" id="PTHR33217:SF8">
    <property type="entry name" value="MUTATOR FAMILY TRANSPOSASE"/>
    <property type="match status" value="1"/>
</dbReference>